<sequence length="267" mass="28759">MSSIQYLSVFARRTGVTSAHLPISAGALEDAPHLNQSPSFAAPVRSQNKLTDDHRTPLTPAHRRPPGQRLPTASRAQHATHSPQKLDALCEALIPCLDITLAFSEVRLSRAVLRSCSLDGAFISPIPASGRRPASCCTLTVSTISGDDAIVCAKDPVGPPSCRKPWTGEPPNIQVSSGSPEPSIKPRPICWSVRVHDNLTVPFPPVETDRAFDPDGFEHRELRGLARARLLLLTATRTCNDATPPLQATCRTTCSRDNQALRAFAIG</sequence>
<accession>A0A8H6K2B7</accession>
<dbReference type="Proteomes" id="UP000639643">
    <property type="component" value="Unassembled WGS sequence"/>
</dbReference>
<evidence type="ECO:0000313" key="3">
    <source>
        <dbReference type="Proteomes" id="UP000639643"/>
    </source>
</evidence>
<comment type="caution">
    <text evidence="2">The sequence shown here is derived from an EMBL/GenBank/DDBJ whole genome shotgun (WGS) entry which is preliminary data.</text>
</comment>
<keyword evidence="3" id="KW-1185">Reference proteome</keyword>
<dbReference type="AlphaFoldDB" id="A0A8H6K2B7"/>
<gene>
    <name evidence="2" type="ORF">CMUS01_10713</name>
</gene>
<evidence type="ECO:0000256" key="1">
    <source>
        <dbReference type="SAM" id="MobiDB-lite"/>
    </source>
</evidence>
<feature type="region of interest" description="Disordered" evidence="1">
    <location>
        <begin position="32"/>
        <end position="81"/>
    </location>
</feature>
<reference evidence="2" key="1">
    <citation type="journal article" date="2020" name="Phytopathology">
        <title>Genome Sequence Resources of Colletotrichum truncatum, C. plurivorum, C. musicola, and C. sojae: Four Species Pathogenic to Soybean (Glycine max).</title>
        <authorList>
            <person name="Rogerio F."/>
            <person name="Boufleur T.R."/>
            <person name="Ciampi-Guillardi M."/>
            <person name="Sukno S.A."/>
            <person name="Thon M.R."/>
            <person name="Massola Junior N.S."/>
            <person name="Baroncelli R."/>
        </authorList>
    </citation>
    <scope>NUCLEOTIDE SEQUENCE</scope>
    <source>
        <strain evidence="2">LFN0074</strain>
    </source>
</reference>
<dbReference type="EMBL" id="WIGM01000505">
    <property type="protein sequence ID" value="KAF6823393.1"/>
    <property type="molecule type" value="Genomic_DNA"/>
</dbReference>
<proteinExistence type="predicted"/>
<evidence type="ECO:0000313" key="2">
    <source>
        <dbReference type="EMBL" id="KAF6823393.1"/>
    </source>
</evidence>
<organism evidence="2 3">
    <name type="scientific">Colletotrichum musicola</name>
    <dbReference type="NCBI Taxonomy" id="2175873"/>
    <lineage>
        <taxon>Eukaryota</taxon>
        <taxon>Fungi</taxon>
        <taxon>Dikarya</taxon>
        <taxon>Ascomycota</taxon>
        <taxon>Pezizomycotina</taxon>
        <taxon>Sordariomycetes</taxon>
        <taxon>Hypocreomycetidae</taxon>
        <taxon>Glomerellales</taxon>
        <taxon>Glomerellaceae</taxon>
        <taxon>Colletotrichum</taxon>
        <taxon>Colletotrichum orchidearum species complex</taxon>
    </lineage>
</organism>
<name>A0A8H6K2B7_9PEZI</name>
<feature type="region of interest" description="Disordered" evidence="1">
    <location>
        <begin position="162"/>
        <end position="181"/>
    </location>
</feature>
<feature type="compositionally biased region" description="Polar residues" evidence="1">
    <location>
        <begin position="34"/>
        <end position="49"/>
    </location>
</feature>
<protein>
    <submittedName>
        <fullName evidence="2">Uncharacterized protein</fullName>
    </submittedName>
</protein>